<gene>
    <name evidence="1" type="ORF">FD01_GL002364</name>
</gene>
<dbReference type="AlphaFoldDB" id="A0A0R1RDW7"/>
<dbReference type="EMBL" id="AZEU01000036">
    <property type="protein sequence ID" value="KRL52453.1"/>
    <property type="molecule type" value="Genomic_DNA"/>
</dbReference>
<dbReference type="Proteomes" id="UP000051790">
    <property type="component" value="Unassembled WGS sequence"/>
</dbReference>
<dbReference type="RefSeq" id="WP_054717233.1">
    <property type="nucleotide sequence ID" value="NZ_AZEU01000036.1"/>
</dbReference>
<comment type="caution">
    <text evidence="1">The sequence shown here is derived from an EMBL/GenBank/DDBJ whole genome shotgun (WGS) entry which is preliminary data.</text>
</comment>
<reference evidence="1 2" key="1">
    <citation type="journal article" date="2015" name="Genome Announc.">
        <title>Expanding the biotechnology potential of lactobacilli through comparative genomics of 213 strains and associated genera.</title>
        <authorList>
            <person name="Sun Z."/>
            <person name="Harris H.M."/>
            <person name="McCann A."/>
            <person name="Guo C."/>
            <person name="Argimon S."/>
            <person name="Zhang W."/>
            <person name="Yang X."/>
            <person name="Jeffery I.B."/>
            <person name="Cooney J.C."/>
            <person name="Kagawa T.F."/>
            <person name="Liu W."/>
            <person name="Song Y."/>
            <person name="Salvetti E."/>
            <person name="Wrobel A."/>
            <person name="Rasinkangas P."/>
            <person name="Parkhill J."/>
            <person name="Rea M.C."/>
            <person name="O'Sullivan O."/>
            <person name="Ritari J."/>
            <person name="Douillard F.P."/>
            <person name="Paul Ross R."/>
            <person name="Yang R."/>
            <person name="Briner A.E."/>
            <person name="Felis G.E."/>
            <person name="de Vos W.M."/>
            <person name="Barrangou R."/>
            <person name="Klaenhammer T.R."/>
            <person name="Caufield P.W."/>
            <person name="Cui Y."/>
            <person name="Zhang H."/>
            <person name="O'Toole P.W."/>
        </authorList>
    </citation>
    <scope>NUCLEOTIDE SEQUENCE [LARGE SCALE GENOMIC DNA]</scope>
    <source>
        <strain evidence="1 2">DSM 13343</strain>
    </source>
</reference>
<evidence type="ECO:0000313" key="1">
    <source>
        <dbReference type="EMBL" id="KRL52453.1"/>
    </source>
</evidence>
<evidence type="ECO:0000313" key="2">
    <source>
        <dbReference type="Proteomes" id="UP000051790"/>
    </source>
</evidence>
<proteinExistence type="predicted"/>
<dbReference type="OrthoDB" id="2294460at2"/>
<keyword evidence="2" id="KW-1185">Reference proteome</keyword>
<name>A0A0R1RDW7_9LACO</name>
<organism evidence="1 2">
    <name type="scientific">Lacticaseibacillus manihotivorans DSM 13343 = JCM 12514</name>
    <dbReference type="NCBI Taxonomy" id="1423769"/>
    <lineage>
        <taxon>Bacteria</taxon>
        <taxon>Bacillati</taxon>
        <taxon>Bacillota</taxon>
        <taxon>Bacilli</taxon>
        <taxon>Lactobacillales</taxon>
        <taxon>Lactobacillaceae</taxon>
        <taxon>Lacticaseibacillus</taxon>
    </lineage>
</organism>
<protein>
    <submittedName>
        <fullName evidence="1">Uncharacterized protein</fullName>
    </submittedName>
</protein>
<dbReference type="PATRIC" id="fig|1423769.4.peg.2550"/>
<sequence>MKIAPMLLTYLHTHPSVYQPVARGLQNVVAFRLPDTIIFPYQHQVFPDDRLEATRLDDDFIPNHPELITWMAQQIDPDEPPVPQELWITLSHITEAQQNFVEVSFE</sequence>
<accession>A0A0R1RDW7</accession>